<feature type="binding site" evidence="9">
    <location>
        <position position="219"/>
    </location>
    <ligand>
        <name>Mn(2+)</name>
        <dbReference type="ChEBI" id="CHEBI:29035"/>
    </ligand>
</feature>
<feature type="binding site" evidence="9">
    <location>
        <position position="219"/>
    </location>
    <ligand>
        <name>1-deoxy-D-xylulose 5-phosphate</name>
        <dbReference type="ChEBI" id="CHEBI:57792"/>
    </ligand>
</feature>
<organism evidence="13 14">
    <name type="scientific">Sulfidibacter corallicola</name>
    <dbReference type="NCBI Taxonomy" id="2818388"/>
    <lineage>
        <taxon>Bacteria</taxon>
        <taxon>Pseudomonadati</taxon>
        <taxon>Acidobacteriota</taxon>
        <taxon>Holophagae</taxon>
        <taxon>Acanthopleuribacterales</taxon>
        <taxon>Acanthopleuribacteraceae</taxon>
        <taxon>Sulfidibacter</taxon>
    </lineage>
</organism>
<feature type="binding site" evidence="9">
    <location>
        <position position="123"/>
    </location>
    <ligand>
        <name>NADPH</name>
        <dbReference type="ChEBI" id="CHEBI:57783"/>
    </ligand>
</feature>
<comment type="pathway">
    <text evidence="1 9">Isoprenoid biosynthesis; isopentenyl diphosphate biosynthesis via DXP pathway; isopentenyl diphosphate from 1-deoxy-D-xylulose 5-phosphate: step 1/6.</text>
</comment>
<dbReference type="SUPFAM" id="SSF69055">
    <property type="entry name" value="1-deoxy-D-xylulose-5-phosphate reductoisomerase, C-terminal domain"/>
    <property type="match status" value="1"/>
</dbReference>
<dbReference type="EMBL" id="CP071793">
    <property type="protein sequence ID" value="QTD51951.1"/>
    <property type="molecule type" value="Genomic_DNA"/>
</dbReference>
<dbReference type="InterPro" id="IPR013644">
    <property type="entry name" value="DXP_reductoisomerase_C"/>
</dbReference>
<dbReference type="InterPro" id="IPR013512">
    <property type="entry name" value="DXP_reductoisomerase_N"/>
</dbReference>
<dbReference type="EC" id="1.1.1.267" evidence="9"/>
<evidence type="ECO:0000259" key="10">
    <source>
        <dbReference type="Pfam" id="PF02670"/>
    </source>
</evidence>
<dbReference type="NCBIfam" id="TIGR00243">
    <property type="entry name" value="Dxr"/>
    <property type="match status" value="1"/>
</dbReference>
<sequence length="391" mass="42548">MTKTIAILGSTGSVGRSTLKVIEAMPEGFEIVLLAANRSRDALLEQCLRWQPKVAAIGSETDAVWLRQRLDARATTVVQGERELCDAIAELEADLVVSAIVGAAGLKPTMRAIRAGSHIGLANKESMVVAGAFMSQAAAETGITLLPIDSEHNALHQCLRGERHEEVARLILTASGGPFRTYSGDMDAITPEQALKHPTWDMGPKISIDSATMMNKGLEVIEAHFLFDFAPEDIAIVVHPQSIVHSMIETVDGSYKCQLGRTDMCDPIQYALTWPERRPSPFEGLDITQGLELQFFPADRERFPCIQLAYDAAGGGPAAPTVLNAANEVAVASFLEHRIRFTDIPRINRACLDRLGHTKAANLDDLFAIDEQTRVAAKDILQKLNTVSNLE</sequence>
<accession>A0A8A4TSF1</accession>
<evidence type="ECO:0000259" key="11">
    <source>
        <dbReference type="Pfam" id="PF08436"/>
    </source>
</evidence>
<feature type="binding site" evidence="9">
    <location>
        <position position="14"/>
    </location>
    <ligand>
        <name>NADPH</name>
        <dbReference type="ChEBI" id="CHEBI:57783"/>
    </ligand>
</feature>
<keyword evidence="5 9" id="KW-0560">Oxidoreductase</keyword>
<comment type="cofactor">
    <cofactor evidence="9">
        <name>Mg(2+)</name>
        <dbReference type="ChEBI" id="CHEBI:18420"/>
    </cofactor>
    <cofactor evidence="9">
        <name>Mn(2+)</name>
        <dbReference type="ChEBI" id="CHEBI:29035"/>
    </cofactor>
</comment>
<comment type="caution">
    <text evidence="9">Lacks conserved residue(s) required for the propagation of feature annotation.</text>
</comment>
<feature type="binding site" evidence="9">
    <location>
        <position position="197"/>
    </location>
    <ligand>
        <name>1-deoxy-D-xylulose 5-phosphate</name>
        <dbReference type="ChEBI" id="CHEBI:57792"/>
    </ligand>
</feature>
<dbReference type="GO" id="GO:0030145">
    <property type="term" value="F:manganese ion binding"/>
    <property type="evidence" value="ECO:0007669"/>
    <property type="project" value="TreeGrafter"/>
</dbReference>
<evidence type="ECO:0000256" key="4">
    <source>
        <dbReference type="ARBA" id="ARBA00022857"/>
    </source>
</evidence>
<feature type="binding site" evidence="9">
    <location>
        <position position="215"/>
    </location>
    <ligand>
        <name>1-deoxy-D-xylulose 5-phosphate</name>
        <dbReference type="ChEBI" id="CHEBI:57792"/>
    </ligand>
</feature>
<evidence type="ECO:0000256" key="7">
    <source>
        <dbReference type="ARBA" id="ARBA00023229"/>
    </source>
</evidence>
<feature type="binding site" evidence="9">
    <location>
        <position position="216"/>
    </location>
    <ligand>
        <name>1-deoxy-D-xylulose 5-phosphate</name>
        <dbReference type="ChEBI" id="CHEBI:57792"/>
    </ligand>
</feature>
<dbReference type="InterPro" id="IPR003821">
    <property type="entry name" value="DXP_reductoisomerase"/>
</dbReference>
<dbReference type="AlphaFoldDB" id="A0A8A4TSF1"/>
<evidence type="ECO:0000259" key="12">
    <source>
        <dbReference type="Pfam" id="PF13288"/>
    </source>
</evidence>
<protein>
    <recommendedName>
        <fullName evidence="9">1-deoxy-D-xylulose 5-phosphate reductoisomerase</fullName>
        <shortName evidence="9">DXP reductoisomerase</shortName>
        <ecNumber evidence="9">1.1.1.267</ecNumber>
    </recommendedName>
    <alternativeName>
        <fullName evidence="9">1-deoxyxylulose-5-phosphate reductoisomerase</fullName>
    </alternativeName>
    <alternativeName>
        <fullName evidence="9">2-C-methyl-D-erythritol 4-phosphate synthase</fullName>
    </alternativeName>
</protein>
<feature type="binding site" evidence="9">
    <location>
        <position position="175"/>
    </location>
    <ligand>
        <name>1-deoxy-D-xylulose 5-phosphate</name>
        <dbReference type="ChEBI" id="CHEBI:57792"/>
    </ligand>
</feature>
<feature type="domain" description="1-deoxy-D-xylulose 5-phosphate reductoisomerase C-terminal" evidence="11">
    <location>
        <begin position="145"/>
        <end position="227"/>
    </location>
</feature>
<comment type="similarity">
    <text evidence="2 9">Belongs to the DXR family.</text>
</comment>
<dbReference type="GO" id="GO:0051484">
    <property type="term" value="P:isopentenyl diphosphate biosynthetic process, methylerythritol 4-phosphate pathway involved in terpenoid biosynthetic process"/>
    <property type="evidence" value="ECO:0007669"/>
    <property type="project" value="UniProtKB-ARBA"/>
</dbReference>
<dbReference type="FunFam" id="3.40.50.720:FF:000045">
    <property type="entry name" value="1-deoxy-D-xylulose 5-phosphate reductoisomerase"/>
    <property type="match status" value="1"/>
</dbReference>
<dbReference type="Proteomes" id="UP000663929">
    <property type="component" value="Chromosome"/>
</dbReference>
<dbReference type="InterPro" id="IPR036169">
    <property type="entry name" value="DXPR_C_sf"/>
</dbReference>
<feature type="binding site" evidence="9">
    <location>
        <position position="13"/>
    </location>
    <ligand>
        <name>NADPH</name>
        <dbReference type="ChEBI" id="CHEBI:57783"/>
    </ligand>
</feature>
<feature type="binding site" evidence="9">
    <location>
        <position position="38"/>
    </location>
    <ligand>
        <name>NADPH</name>
        <dbReference type="ChEBI" id="CHEBI:57783"/>
    </ligand>
</feature>
<feature type="binding site" evidence="9">
    <location>
        <position position="151"/>
    </location>
    <ligand>
        <name>1-deoxy-D-xylulose 5-phosphate</name>
        <dbReference type="ChEBI" id="CHEBI:57792"/>
    </ligand>
</feature>
<feature type="binding site" evidence="9">
    <location>
        <position position="11"/>
    </location>
    <ligand>
        <name>NADPH</name>
        <dbReference type="ChEBI" id="CHEBI:57783"/>
    </ligand>
</feature>
<dbReference type="SUPFAM" id="SSF55347">
    <property type="entry name" value="Glyceraldehyde-3-phosphate dehydrogenase-like, C-terminal domain"/>
    <property type="match status" value="1"/>
</dbReference>
<dbReference type="KEGG" id="scor:J3U87_05715"/>
<evidence type="ECO:0000256" key="2">
    <source>
        <dbReference type="ARBA" id="ARBA00006825"/>
    </source>
</evidence>
<evidence type="ECO:0000256" key="5">
    <source>
        <dbReference type="ARBA" id="ARBA00023002"/>
    </source>
</evidence>
<dbReference type="InterPro" id="IPR026877">
    <property type="entry name" value="DXPR_C"/>
</dbReference>
<feature type="domain" description="DXP reductoisomerase C-terminal" evidence="12">
    <location>
        <begin position="259"/>
        <end position="374"/>
    </location>
</feature>
<dbReference type="PANTHER" id="PTHR30525">
    <property type="entry name" value="1-DEOXY-D-XYLULOSE 5-PHOSPHATE REDUCTOISOMERASE"/>
    <property type="match status" value="1"/>
</dbReference>
<dbReference type="Pfam" id="PF08436">
    <property type="entry name" value="DXP_redisom_C"/>
    <property type="match status" value="1"/>
</dbReference>
<dbReference type="Pfam" id="PF13288">
    <property type="entry name" value="DXPR_C"/>
    <property type="match status" value="1"/>
</dbReference>
<feature type="binding site" evidence="9">
    <location>
        <position position="125"/>
    </location>
    <ligand>
        <name>NADPH</name>
        <dbReference type="ChEBI" id="CHEBI:57783"/>
    </ligand>
</feature>
<keyword evidence="14" id="KW-1185">Reference proteome</keyword>
<dbReference type="InterPro" id="IPR036291">
    <property type="entry name" value="NAD(P)-bd_dom_sf"/>
</dbReference>
<reference evidence="13" key="1">
    <citation type="submission" date="2021-03" db="EMBL/GenBank/DDBJ databases">
        <title>Acanthopleuribacteraceae sp. M133.</title>
        <authorList>
            <person name="Wang G."/>
        </authorList>
    </citation>
    <scope>NUCLEOTIDE SEQUENCE</scope>
    <source>
        <strain evidence="13">M133</strain>
    </source>
</reference>
<keyword evidence="4 9" id="KW-0521">NADP</keyword>
<gene>
    <name evidence="9" type="primary">dxr</name>
    <name evidence="13" type="ORF">J3U87_05715</name>
</gene>
<evidence type="ECO:0000256" key="6">
    <source>
        <dbReference type="ARBA" id="ARBA00023211"/>
    </source>
</evidence>
<comment type="function">
    <text evidence="9">Catalyzes the NADPH-dependent rearrangement and reduction of 1-deoxy-D-xylulose-5-phosphate (DXP) to 2-C-methyl-D-erythritol 4-phosphate (MEP).</text>
</comment>
<keyword evidence="7 9" id="KW-0414">Isoprene biosynthesis</keyword>
<keyword evidence="9" id="KW-0460">Magnesium</keyword>
<keyword evidence="6 9" id="KW-0464">Manganese</keyword>
<dbReference type="GO" id="GO:0030604">
    <property type="term" value="F:1-deoxy-D-xylulose-5-phosphate reductoisomerase activity"/>
    <property type="evidence" value="ECO:0007669"/>
    <property type="project" value="UniProtKB-UniRule"/>
</dbReference>
<evidence type="ECO:0000256" key="3">
    <source>
        <dbReference type="ARBA" id="ARBA00022723"/>
    </source>
</evidence>
<feature type="binding site" evidence="9">
    <location>
        <position position="12"/>
    </location>
    <ligand>
        <name>NADPH</name>
        <dbReference type="ChEBI" id="CHEBI:57783"/>
    </ligand>
</feature>
<name>A0A8A4TSF1_SULCO</name>
<dbReference type="RefSeq" id="WP_237382064.1">
    <property type="nucleotide sequence ID" value="NZ_CP071793.1"/>
</dbReference>
<evidence type="ECO:0000256" key="8">
    <source>
        <dbReference type="ARBA" id="ARBA00048543"/>
    </source>
</evidence>
<feature type="domain" description="1-deoxy-D-xylulose 5-phosphate reductoisomerase N-terminal" evidence="10">
    <location>
        <begin position="5"/>
        <end position="131"/>
    </location>
</feature>
<evidence type="ECO:0000256" key="9">
    <source>
        <dbReference type="HAMAP-Rule" id="MF_00183"/>
    </source>
</evidence>
<evidence type="ECO:0000313" key="13">
    <source>
        <dbReference type="EMBL" id="QTD51951.1"/>
    </source>
</evidence>
<feature type="binding site" evidence="9">
    <location>
        <position position="151"/>
    </location>
    <ligand>
        <name>Mn(2+)</name>
        <dbReference type="ChEBI" id="CHEBI:29035"/>
    </ligand>
</feature>
<dbReference type="Gene3D" id="1.10.1740.10">
    <property type="match status" value="1"/>
</dbReference>
<keyword evidence="3 9" id="KW-0479">Metal-binding</keyword>
<dbReference type="GO" id="GO:0070402">
    <property type="term" value="F:NADPH binding"/>
    <property type="evidence" value="ECO:0007669"/>
    <property type="project" value="InterPro"/>
</dbReference>
<proteinExistence type="inferred from homology"/>
<feature type="binding site" evidence="9">
    <location>
        <position position="149"/>
    </location>
    <ligand>
        <name>Mn(2+)</name>
        <dbReference type="ChEBI" id="CHEBI:29035"/>
    </ligand>
</feature>
<feature type="binding site" evidence="9">
    <location>
        <position position="150"/>
    </location>
    <ligand>
        <name>1-deoxy-D-xylulose 5-phosphate</name>
        <dbReference type="ChEBI" id="CHEBI:57792"/>
    </ligand>
</feature>
<feature type="binding site" evidence="9">
    <location>
        <position position="210"/>
    </location>
    <ligand>
        <name>1-deoxy-D-xylulose 5-phosphate</name>
        <dbReference type="ChEBI" id="CHEBI:57792"/>
    </ligand>
</feature>
<dbReference type="PIRSF" id="PIRSF006205">
    <property type="entry name" value="Dxp_reductismrs"/>
    <property type="match status" value="1"/>
</dbReference>
<dbReference type="Pfam" id="PF02670">
    <property type="entry name" value="DXP_reductoisom"/>
    <property type="match status" value="1"/>
</dbReference>
<evidence type="ECO:0000313" key="14">
    <source>
        <dbReference type="Proteomes" id="UP000663929"/>
    </source>
</evidence>
<dbReference type="Gene3D" id="3.40.50.720">
    <property type="entry name" value="NAD(P)-binding Rossmann-like Domain"/>
    <property type="match status" value="1"/>
</dbReference>
<dbReference type="HAMAP" id="MF_00183">
    <property type="entry name" value="DXP_reductoisom"/>
    <property type="match status" value="1"/>
</dbReference>
<feature type="binding site" evidence="9">
    <location>
        <position position="203"/>
    </location>
    <ligand>
        <name>NADPH</name>
        <dbReference type="ChEBI" id="CHEBI:57783"/>
    </ligand>
</feature>
<dbReference type="PANTHER" id="PTHR30525:SF0">
    <property type="entry name" value="1-DEOXY-D-XYLULOSE 5-PHOSPHATE REDUCTOISOMERASE, CHLOROPLASTIC"/>
    <property type="match status" value="1"/>
</dbReference>
<dbReference type="UniPathway" id="UPA00056">
    <property type="reaction ID" value="UER00092"/>
</dbReference>
<feature type="binding site" evidence="9">
    <location>
        <position position="124"/>
    </location>
    <ligand>
        <name>1-deoxy-D-xylulose 5-phosphate</name>
        <dbReference type="ChEBI" id="CHEBI:57792"/>
    </ligand>
</feature>
<evidence type="ECO:0000256" key="1">
    <source>
        <dbReference type="ARBA" id="ARBA00005094"/>
    </source>
</evidence>
<dbReference type="SUPFAM" id="SSF51735">
    <property type="entry name" value="NAD(P)-binding Rossmann-fold domains"/>
    <property type="match status" value="1"/>
</dbReference>
<comment type="catalytic activity">
    <reaction evidence="8">
        <text>2-C-methyl-D-erythritol 4-phosphate + NADP(+) = 1-deoxy-D-xylulose 5-phosphate + NADPH + H(+)</text>
        <dbReference type="Rhea" id="RHEA:13717"/>
        <dbReference type="ChEBI" id="CHEBI:15378"/>
        <dbReference type="ChEBI" id="CHEBI:57783"/>
        <dbReference type="ChEBI" id="CHEBI:57792"/>
        <dbReference type="ChEBI" id="CHEBI:58262"/>
        <dbReference type="ChEBI" id="CHEBI:58349"/>
        <dbReference type="EC" id="1.1.1.267"/>
    </reaction>
    <physiologicalReaction direction="right-to-left" evidence="8">
        <dbReference type="Rhea" id="RHEA:13719"/>
    </physiologicalReaction>
</comment>